<comment type="caution">
    <text evidence="2">The sequence shown here is derived from an EMBL/GenBank/DDBJ whole genome shotgun (WGS) entry which is preliminary data.</text>
</comment>
<feature type="compositionally biased region" description="Polar residues" evidence="1">
    <location>
        <begin position="437"/>
        <end position="451"/>
    </location>
</feature>
<protein>
    <submittedName>
        <fullName evidence="2">Uncharacterized protein</fullName>
    </submittedName>
</protein>
<evidence type="ECO:0000256" key="1">
    <source>
        <dbReference type="SAM" id="MobiDB-lite"/>
    </source>
</evidence>
<evidence type="ECO:0000313" key="2">
    <source>
        <dbReference type="EMBL" id="GHO85241.1"/>
    </source>
</evidence>
<dbReference type="EMBL" id="BNJJ01000008">
    <property type="protein sequence ID" value="GHO85241.1"/>
    <property type="molecule type" value="Genomic_DNA"/>
</dbReference>
<evidence type="ECO:0000313" key="3">
    <source>
        <dbReference type="Proteomes" id="UP000635565"/>
    </source>
</evidence>
<organism evidence="2 3">
    <name type="scientific">Dictyobacter formicarum</name>
    <dbReference type="NCBI Taxonomy" id="2778368"/>
    <lineage>
        <taxon>Bacteria</taxon>
        <taxon>Bacillati</taxon>
        <taxon>Chloroflexota</taxon>
        <taxon>Ktedonobacteria</taxon>
        <taxon>Ktedonobacterales</taxon>
        <taxon>Dictyobacteraceae</taxon>
        <taxon>Dictyobacter</taxon>
    </lineage>
</organism>
<feature type="compositionally biased region" description="Polar residues" evidence="1">
    <location>
        <begin position="397"/>
        <end position="421"/>
    </location>
</feature>
<keyword evidence="3" id="KW-1185">Reference proteome</keyword>
<dbReference type="Proteomes" id="UP000635565">
    <property type="component" value="Unassembled WGS sequence"/>
</dbReference>
<name>A0ABQ3VIE2_9CHLR</name>
<proteinExistence type="predicted"/>
<feature type="region of interest" description="Disordered" evidence="1">
    <location>
        <begin position="358"/>
        <end position="464"/>
    </location>
</feature>
<gene>
    <name evidence="2" type="ORF">KSZ_32470</name>
</gene>
<reference evidence="2 3" key="1">
    <citation type="journal article" date="2021" name="Int. J. Syst. Evol. Microbiol.">
        <title>Reticulibacter mediterranei gen. nov., sp. nov., within the new family Reticulibacteraceae fam. nov., and Ktedonospora formicarum gen. nov., sp. nov., Ktedonobacter robiniae sp. nov., Dictyobacter formicarum sp. nov. and Dictyobacter arantiisoli sp. nov., belonging to the class Ktedonobacteria.</title>
        <authorList>
            <person name="Yabe S."/>
            <person name="Zheng Y."/>
            <person name="Wang C.M."/>
            <person name="Sakai Y."/>
            <person name="Abe K."/>
            <person name="Yokota A."/>
            <person name="Donadio S."/>
            <person name="Cavaletti L."/>
            <person name="Monciardini P."/>
        </authorList>
    </citation>
    <scope>NUCLEOTIDE SEQUENCE [LARGE SCALE GENOMIC DNA]</scope>
    <source>
        <strain evidence="2 3">SOSP1-9</strain>
    </source>
</reference>
<accession>A0ABQ3VIE2</accession>
<sequence>MYNMLNMSMQEQEMKQPIQSTSANERKPVVYKLHGTARIENITHTKQEIGTNIDILRSRINEVLDPAPEVEPNPYVTELESYAYDVYKQRYGEPKSGFLKKRKRILTSKIGTPQEPDQYIVEFNTRIGKRTSKKNNEKNNENKLLVDIYTQYLKKNISHYETYNVDTPELRVYLYENTGKIAKIALVQHSAGDSSNVPDAAHFDFSPFVIDANNKHKNIYSDPIIADSSRMQSDEEKKDLDDLLQKARKTSFSNLYYSGATAVVLDLGDVMHMPQIEFWSGRSLFSEKHSLKPKTIYTFDPNQGDHGKFTLLKINGLNYRYQKEYVEKFHPDLDYFVNCLKGMLHLIPIDISELENKKDSNPQAQAEHLSPEISAGKEDEYSNDTQILEGQPKFDPQTLSNSGDLNPQLSYSDRNPNDTITEAQIEEELKKIEEQYPSYSQGYTGAQSPASQEYKGPNAWKYDH</sequence>